<feature type="transmembrane region" description="Helical" evidence="1">
    <location>
        <begin position="176"/>
        <end position="198"/>
    </location>
</feature>
<feature type="transmembrane region" description="Helical" evidence="1">
    <location>
        <begin position="107"/>
        <end position="128"/>
    </location>
</feature>
<feature type="transmembrane region" description="Helical" evidence="1">
    <location>
        <begin position="76"/>
        <end position="95"/>
    </location>
</feature>
<evidence type="ECO:0000256" key="1">
    <source>
        <dbReference type="SAM" id="Phobius"/>
    </source>
</evidence>
<keyword evidence="1" id="KW-1133">Transmembrane helix</keyword>
<evidence type="ECO:0000313" key="3">
    <source>
        <dbReference type="Proteomes" id="UP000321558"/>
    </source>
</evidence>
<dbReference type="Proteomes" id="UP000321558">
    <property type="component" value="Unassembled WGS sequence"/>
</dbReference>
<dbReference type="InterPro" id="IPR006938">
    <property type="entry name" value="DUF624"/>
</dbReference>
<name>A0A511ZIL5_9BACI</name>
<evidence type="ECO:0008006" key="4">
    <source>
        <dbReference type="Google" id="ProtNLM"/>
    </source>
</evidence>
<reference evidence="2 3" key="1">
    <citation type="submission" date="2019-07" db="EMBL/GenBank/DDBJ databases">
        <title>Whole genome shotgun sequence of Oceanobacillus sojae NBRC 105379.</title>
        <authorList>
            <person name="Hosoyama A."/>
            <person name="Uohara A."/>
            <person name="Ohji S."/>
            <person name="Ichikawa N."/>
        </authorList>
    </citation>
    <scope>NUCLEOTIDE SEQUENCE [LARGE SCALE GENOMIC DNA]</scope>
    <source>
        <strain evidence="2 3">NBRC 105379</strain>
    </source>
</reference>
<keyword evidence="1" id="KW-0812">Transmembrane</keyword>
<keyword evidence="3" id="KW-1185">Reference proteome</keyword>
<dbReference type="RefSeq" id="WP_156984876.1">
    <property type="nucleotide sequence ID" value="NZ_BJYM01000007.1"/>
</dbReference>
<keyword evidence="1" id="KW-0472">Membrane</keyword>
<dbReference type="EMBL" id="BJYM01000007">
    <property type="protein sequence ID" value="GEN87288.1"/>
    <property type="molecule type" value="Genomic_DNA"/>
</dbReference>
<gene>
    <name evidence="2" type="primary">yteU_1</name>
    <name evidence="2" type="ORF">OSO01_20270</name>
</gene>
<protein>
    <recommendedName>
        <fullName evidence="4">DUF624 domain-containing protein</fullName>
    </recommendedName>
</protein>
<organism evidence="2 3">
    <name type="scientific">Oceanobacillus sojae</name>
    <dbReference type="NCBI Taxonomy" id="582851"/>
    <lineage>
        <taxon>Bacteria</taxon>
        <taxon>Bacillati</taxon>
        <taxon>Bacillota</taxon>
        <taxon>Bacilli</taxon>
        <taxon>Bacillales</taxon>
        <taxon>Bacillaceae</taxon>
        <taxon>Oceanobacillus</taxon>
    </lineage>
</organism>
<evidence type="ECO:0000313" key="2">
    <source>
        <dbReference type="EMBL" id="GEN87288.1"/>
    </source>
</evidence>
<sequence length="206" mass="24105">MSALSGFIKVFYDFGNWLSKMIYLQILWLMFTILGLGLFGVIPATVSVTTVISKWFQEGYDAPIFQVFLHTYKKQFLRSNGLGIVLLGIGVFLYMDLNISKQVIQSAFIHSLLLLIVLLYIVVLLYFFPVFSRYKLKYFQYFKQSFFVAFARPFETIAMLLCILLLYYLFIYLPVLTFFLGASLTIFPITWFAHRAFIQLEEKKMN</sequence>
<feature type="transmembrane region" description="Helical" evidence="1">
    <location>
        <begin position="26"/>
        <end position="56"/>
    </location>
</feature>
<proteinExistence type="predicted"/>
<dbReference type="AlphaFoldDB" id="A0A511ZIL5"/>
<dbReference type="Pfam" id="PF04854">
    <property type="entry name" value="DUF624"/>
    <property type="match status" value="1"/>
</dbReference>
<accession>A0A511ZIL5</accession>
<feature type="transmembrane region" description="Helical" evidence="1">
    <location>
        <begin position="149"/>
        <end position="170"/>
    </location>
</feature>
<comment type="caution">
    <text evidence="2">The sequence shown here is derived from an EMBL/GenBank/DDBJ whole genome shotgun (WGS) entry which is preliminary data.</text>
</comment>